<evidence type="ECO:0000256" key="12">
    <source>
        <dbReference type="RuleBase" id="RU000363"/>
    </source>
</evidence>
<dbReference type="GO" id="GO:0016020">
    <property type="term" value="C:membrane"/>
    <property type="evidence" value="ECO:0007669"/>
    <property type="project" value="UniProtKB-SubCell"/>
</dbReference>
<dbReference type="FunFam" id="3.40.50.720:FF:000131">
    <property type="entry name" value="Short-chain dehydrogenase/reductase 3"/>
    <property type="match status" value="1"/>
</dbReference>
<keyword evidence="4" id="KW-0521">NADP</keyword>
<protein>
    <recommendedName>
        <fullName evidence="10">Short-chain dehydrogenase/reductase 3</fullName>
    </recommendedName>
    <alternativeName>
        <fullName evidence="11">Retinal short-chain dehydrogenase/reductase 1</fullName>
    </alternativeName>
</protein>
<evidence type="ECO:0000256" key="2">
    <source>
        <dbReference type="ARBA" id="ARBA00006484"/>
    </source>
</evidence>
<evidence type="ECO:0000256" key="9">
    <source>
        <dbReference type="ARBA" id="ARBA00059620"/>
    </source>
</evidence>
<dbReference type="InterPro" id="IPR020904">
    <property type="entry name" value="Sc_DH/Rdtase_CS"/>
</dbReference>
<dbReference type="GO" id="GO:0052650">
    <property type="term" value="F:all-trans-retinol dehydrogenase (NADP+) activity"/>
    <property type="evidence" value="ECO:0007669"/>
    <property type="project" value="UniProtKB-ARBA"/>
</dbReference>
<comment type="similarity">
    <text evidence="2 12">Belongs to the short-chain dehydrogenases/reductases (SDR) family.</text>
</comment>
<dbReference type="EMBL" id="ML995479">
    <property type="protein sequence ID" value="KAF2144812.1"/>
    <property type="molecule type" value="Genomic_DNA"/>
</dbReference>
<keyword evidence="5" id="KW-1133">Transmembrane helix</keyword>
<dbReference type="SUPFAM" id="SSF51735">
    <property type="entry name" value="NAD(P)-binding Rossmann-fold domains"/>
    <property type="match status" value="1"/>
</dbReference>
<dbReference type="InterPro" id="IPR036291">
    <property type="entry name" value="NAD(P)-bd_dom_sf"/>
</dbReference>
<evidence type="ECO:0000256" key="6">
    <source>
        <dbReference type="ARBA" id="ARBA00023002"/>
    </source>
</evidence>
<gene>
    <name evidence="13" type="ORF">K452DRAFT_285142</name>
</gene>
<keyword evidence="14" id="KW-1185">Reference proteome</keyword>
<comment type="function">
    <text evidence="9">Catalyzes the reduction of all-trans-retinal to all-trans-retinol in the presence of NADPH.</text>
</comment>
<dbReference type="PANTHER" id="PTHR24322:SF736">
    <property type="entry name" value="RETINOL DEHYDROGENASE 10"/>
    <property type="match status" value="1"/>
</dbReference>
<sequence>MPFNLGLRSAALNPAVTGLLLFALTGAPSTVREPLLEQLSRLPAQVSVARVVKVLKWLFALGLVHKANAWLNSLALNGWTRKADTERWVWREEVAVITGGSSGIGALLAQGLAEKGVKVAVLDVQPLSESLKSYSVFFQHCDVTDHEAVAAAANAVRASLGHPSILINNAGIATATPIIETPPAHVQKVLGVNLISHWFTCAEFVPDMIKKNKGHVVTIASMASFVTPGGVAPYASSKNGALAFHECLAQELRHLHDAPSVHTTIAHPSWTRTPLTEANRAALEKRYGTLLTAESVADEILAQIFSCRNGQLFMPNGLSKVSGLRGWPNWAQEFIRGRAGRFGKGQQS</sequence>
<keyword evidence="3" id="KW-0812">Transmembrane</keyword>
<proteinExistence type="inferred from homology"/>
<name>A0A6A6BL11_9PEZI</name>
<dbReference type="OrthoDB" id="10253736at2759"/>
<evidence type="ECO:0000256" key="4">
    <source>
        <dbReference type="ARBA" id="ARBA00022857"/>
    </source>
</evidence>
<dbReference type="GeneID" id="54297559"/>
<dbReference type="Pfam" id="PF00106">
    <property type="entry name" value="adh_short"/>
    <property type="match status" value="1"/>
</dbReference>
<evidence type="ECO:0000256" key="7">
    <source>
        <dbReference type="ARBA" id="ARBA00023098"/>
    </source>
</evidence>
<dbReference type="Proteomes" id="UP000799438">
    <property type="component" value="Unassembled WGS sequence"/>
</dbReference>
<evidence type="ECO:0000313" key="14">
    <source>
        <dbReference type="Proteomes" id="UP000799438"/>
    </source>
</evidence>
<dbReference type="PRINTS" id="PR00081">
    <property type="entry name" value="GDHRDH"/>
</dbReference>
<accession>A0A6A6BL11</accession>
<evidence type="ECO:0000256" key="5">
    <source>
        <dbReference type="ARBA" id="ARBA00022989"/>
    </source>
</evidence>
<organism evidence="13 14">
    <name type="scientific">Aplosporella prunicola CBS 121167</name>
    <dbReference type="NCBI Taxonomy" id="1176127"/>
    <lineage>
        <taxon>Eukaryota</taxon>
        <taxon>Fungi</taxon>
        <taxon>Dikarya</taxon>
        <taxon>Ascomycota</taxon>
        <taxon>Pezizomycotina</taxon>
        <taxon>Dothideomycetes</taxon>
        <taxon>Dothideomycetes incertae sedis</taxon>
        <taxon>Botryosphaeriales</taxon>
        <taxon>Aplosporellaceae</taxon>
        <taxon>Aplosporella</taxon>
    </lineage>
</organism>
<keyword evidence="6" id="KW-0560">Oxidoreductase</keyword>
<keyword evidence="8" id="KW-0472">Membrane</keyword>
<evidence type="ECO:0000256" key="3">
    <source>
        <dbReference type="ARBA" id="ARBA00022692"/>
    </source>
</evidence>
<evidence type="ECO:0000256" key="10">
    <source>
        <dbReference type="ARBA" id="ARBA00068717"/>
    </source>
</evidence>
<dbReference type="RefSeq" id="XP_033400524.1">
    <property type="nucleotide sequence ID" value="XM_033540063.1"/>
</dbReference>
<evidence type="ECO:0000256" key="11">
    <source>
        <dbReference type="ARBA" id="ARBA00082544"/>
    </source>
</evidence>
<evidence type="ECO:0000256" key="1">
    <source>
        <dbReference type="ARBA" id="ARBA00004141"/>
    </source>
</evidence>
<reference evidence="13" key="1">
    <citation type="journal article" date="2020" name="Stud. Mycol.">
        <title>101 Dothideomycetes genomes: a test case for predicting lifestyles and emergence of pathogens.</title>
        <authorList>
            <person name="Haridas S."/>
            <person name="Albert R."/>
            <person name="Binder M."/>
            <person name="Bloem J."/>
            <person name="Labutti K."/>
            <person name="Salamov A."/>
            <person name="Andreopoulos B."/>
            <person name="Baker S."/>
            <person name="Barry K."/>
            <person name="Bills G."/>
            <person name="Bluhm B."/>
            <person name="Cannon C."/>
            <person name="Castanera R."/>
            <person name="Culley D."/>
            <person name="Daum C."/>
            <person name="Ezra D."/>
            <person name="Gonzalez J."/>
            <person name="Henrissat B."/>
            <person name="Kuo A."/>
            <person name="Liang C."/>
            <person name="Lipzen A."/>
            <person name="Lutzoni F."/>
            <person name="Magnuson J."/>
            <person name="Mondo S."/>
            <person name="Nolan M."/>
            <person name="Ohm R."/>
            <person name="Pangilinan J."/>
            <person name="Park H.-J."/>
            <person name="Ramirez L."/>
            <person name="Alfaro M."/>
            <person name="Sun H."/>
            <person name="Tritt A."/>
            <person name="Yoshinaga Y."/>
            <person name="Zwiers L.-H."/>
            <person name="Turgeon B."/>
            <person name="Goodwin S."/>
            <person name="Spatafora J."/>
            <person name="Crous P."/>
            <person name="Grigoriev I."/>
        </authorList>
    </citation>
    <scope>NUCLEOTIDE SEQUENCE</scope>
    <source>
        <strain evidence="13">CBS 121167</strain>
    </source>
</reference>
<dbReference type="Gene3D" id="3.40.50.720">
    <property type="entry name" value="NAD(P)-binding Rossmann-like Domain"/>
    <property type="match status" value="1"/>
</dbReference>
<dbReference type="PANTHER" id="PTHR24322">
    <property type="entry name" value="PKSB"/>
    <property type="match status" value="1"/>
</dbReference>
<evidence type="ECO:0000313" key="13">
    <source>
        <dbReference type="EMBL" id="KAF2144812.1"/>
    </source>
</evidence>
<dbReference type="PRINTS" id="PR00080">
    <property type="entry name" value="SDRFAMILY"/>
</dbReference>
<dbReference type="InterPro" id="IPR002347">
    <property type="entry name" value="SDR_fam"/>
</dbReference>
<dbReference type="AlphaFoldDB" id="A0A6A6BL11"/>
<comment type="subcellular location">
    <subcellularLocation>
        <location evidence="1">Membrane</location>
        <topology evidence="1">Multi-pass membrane protein</topology>
    </subcellularLocation>
</comment>
<evidence type="ECO:0000256" key="8">
    <source>
        <dbReference type="ARBA" id="ARBA00023136"/>
    </source>
</evidence>
<dbReference type="PROSITE" id="PS00061">
    <property type="entry name" value="ADH_SHORT"/>
    <property type="match status" value="1"/>
</dbReference>
<keyword evidence="7" id="KW-0443">Lipid metabolism</keyword>